<feature type="region of interest" description="Disordered" evidence="1">
    <location>
        <begin position="1"/>
        <end position="29"/>
    </location>
</feature>
<organism evidence="3">
    <name type="scientific">uncultured Nocardioidaceae bacterium</name>
    <dbReference type="NCBI Taxonomy" id="253824"/>
    <lineage>
        <taxon>Bacteria</taxon>
        <taxon>Bacillati</taxon>
        <taxon>Actinomycetota</taxon>
        <taxon>Actinomycetes</taxon>
        <taxon>Propionibacteriales</taxon>
        <taxon>Nocardioidaceae</taxon>
        <taxon>environmental samples</taxon>
    </lineage>
</organism>
<dbReference type="CDD" id="cd06529">
    <property type="entry name" value="S24_LexA-like"/>
    <property type="match status" value="1"/>
</dbReference>
<dbReference type="AlphaFoldDB" id="A0A6J4L4K1"/>
<dbReference type="Gene3D" id="2.10.109.10">
    <property type="entry name" value="Umud Fragment, subunit A"/>
    <property type="match status" value="1"/>
</dbReference>
<gene>
    <name evidence="3" type="ORF">AVDCRST_MAG24-420</name>
</gene>
<dbReference type="Pfam" id="PF00717">
    <property type="entry name" value="Peptidase_S24"/>
    <property type="match status" value="1"/>
</dbReference>
<dbReference type="InterPro" id="IPR036286">
    <property type="entry name" value="LexA/Signal_pep-like_sf"/>
</dbReference>
<evidence type="ECO:0000259" key="2">
    <source>
        <dbReference type="Pfam" id="PF00717"/>
    </source>
</evidence>
<dbReference type="EMBL" id="CADCUF010000055">
    <property type="protein sequence ID" value="CAA9322750.1"/>
    <property type="molecule type" value="Genomic_DNA"/>
</dbReference>
<dbReference type="SUPFAM" id="SSF51306">
    <property type="entry name" value="LexA/Signal peptidase"/>
    <property type="match status" value="1"/>
</dbReference>
<dbReference type="InterPro" id="IPR015927">
    <property type="entry name" value="Peptidase_S24_S26A/B/C"/>
</dbReference>
<dbReference type="InterPro" id="IPR039418">
    <property type="entry name" value="LexA-like"/>
</dbReference>
<reference evidence="3" key="1">
    <citation type="submission" date="2020-02" db="EMBL/GenBank/DDBJ databases">
        <authorList>
            <person name="Meier V. D."/>
        </authorList>
    </citation>
    <scope>NUCLEOTIDE SEQUENCE</scope>
    <source>
        <strain evidence="3">AVDCRST_MAG24</strain>
    </source>
</reference>
<protein>
    <recommendedName>
        <fullName evidence="2">Peptidase S24/S26A/S26B/S26C domain-containing protein</fullName>
    </recommendedName>
</protein>
<accession>A0A6J4L4K1</accession>
<name>A0A6J4L4K1_9ACTN</name>
<sequence>MGRADPIPRGVPPQEGACPANVPRAPEPVRRRLGRRLGLARVHGRSMEPTLREGDLLLVLHGGRARVGGLLVVRLPDGVVAVKRAVRREADGWWVERDNPREGVDSWRVGAIPDRDVLARVLVRVRRAA</sequence>
<evidence type="ECO:0000313" key="3">
    <source>
        <dbReference type="EMBL" id="CAA9322750.1"/>
    </source>
</evidence>
<proteinExistence type="predicted"/>
<feature type="domain" description="Peptidase S24/S26A/S26B/S26C" evidence="2">
    <location>
        <begin position="35"/>
        <end position="101"/>
    </location>
</feature>
<evidence type="ECO:0000256" key="1">
    <source>
        <dbReference type="SAM" id="MobiDB-lite"/>
    </source>
</evidence>